<reference evidence="4 5" key="1">
    <citation type="submission" date="2018-08" db="EMBL/GenBank/DDBJ databases">
        <title>A genome reference for cultivated species of the human gut microbiota.</title>
        <authorList>
            <person name="Zou Y."/>
            <person name="Xue W."/>
            <person name="Luo G."/>
        </authorList>
    </citation>
    <scope>NUCLEOTIDE SEQUENCE [LARGE SCALE GENOMIC DNA]</scope>
    <source>
        <strain evidence="4 5">OM07-13</strain>
    </source>
</reference>
<keyword evidence="2 3" id="KW-0694">RNA-binding</keyword>
<dbReference type="PANTHER" id="PTHR30308:SF2">
    <property type="entry name" value="SSRA-BINDING PROTEIN"/>
    <property type="match status" value="1"/>
</dbReference>
<keyword evidence="1 3" id="KW-0963">Cytoplasm</keyword>
<dbReference type="SUPFAM" id="SSF74982">
    <property type="entry name" value="Small protein B (SmpB)"/>
    <property type="match status" value="1"/>
</dbReference>
<dbReference type="HAMAP" id="MF_00023">
    <property type="entry name" value="SmpB"/>
    <property type="match status" value="1"/>
</dbReference>
<organism evidence="4 5">
    <name type="scientific">Agathobacter rectalis</name>
    <dbReference type="NCBI Taxonomy" id="39491"/>
    <lineage>
        <taxon>Bacteria</taxon>
        <taxon>Bacillati</taxon>
        <taxon>Bacillota</taxon>
        <taxon>Clostridia</taxon>
        <taxon>Lachnospirales</taxon>
        <taxon>Lachnospiraceae</taxon>
        <taxon>Agathobacter</taxon>
    </lineage>
</organism>
<accession>A0A3E4YLH7</accession>
<dbReference type="NCBIfam" id="NF003843">
    <property type="entry name" value="PRK05422.1"/>
    <property type="match status" value="1"/>
</dbReference>
<dbReference type="Pfam" id="PF01668">
    <property type="entry name" value="SmpB"/>
    <property type="match status" value="1"/>
</dbReference>
<dbReference type="PROSITE" id="PS01317">
    <property type="entry name" value="SSRP"/>
    <property type="match status" value="1"/>
</dbReference>
<comment type="subcellular location">
    <subcellularLocation>
        <location evidence="3">Cytoplasm</location>
    </subcellularLocation>
    <text evidence="3">The tmRNA-SmpB complex associates with stalled 70S ribosomes.</text>
</comment>
<proteinExistence type="inferred from homology"/>
<dbReference type="InterPro" id="IPR020081">
    <property type="entry name" value="SsrA-bd_prot_CS"/>
</dbReference>
<name>A0A3E4YLH7_9FIRM</name>
<evidence type="ECO:0000256" key="1">
    <source>
        <dbReference type="ARBA" id="ARBA00022490"/>
    </source>
</evidence>
<comment type="caution">
    <text evidence="4">The sequence shown here is derived from an EMBL/GenBank/DDBJ whole genome shotgun (WGS) entry which is preliminary data.</text>
</comment>
<dbReference type="Gene3D" id="2.40.280.10">
    <property type="match status" value="1"/>
</dbReference>
<evidence type="ECO:0000256" key="3">
    <source>
        <dbReference type="HAMAP-Rule" id="MF_00023"/>
    </source>
</evidence>
<dbReference type="InterPro" id="IPR000037">
    <property type="entry name" value="SsrA-bd_prot"/>
</dbReference>
<dbReference type="PANTHER" id="PTHR30308">
    <property type="entry name" value="TMRNA-BINDING COMPONENT OF TRANS-TRANSLATION TAGGING COMPLEX"/>
    <property type="match status" value="1"/>
</dbReference>
<gene>
    <name evidence="3" type="primary">smpB</name>
    <name evidence="4" type="ORF">DXB99_02665</name>
</gene>
<comment type="function">
    <text evidence="3">Required for rescue of stalled ribosomes mediated by trans-translation. Binds to transfer-messenger RNA (tmRNA), required for stable association of tmRNA with ribosomes. tmRNA and SmpB together mimic tRNA shape, replacing the anticodon stem-loop with SmpB. tmRNA is encoded by the ssrA gene; the 2 termini fold to resemble tRNA(Ala) and it encodes a 'tag peptide', a short internal open reading frame. During trans-translation Ala-aminoacylated tmRNA acts like a tRNA, entering the A-site of stalled ribosomes, displacing the stalled mRNA. The ribosome then switches to translate the ORF on the tmRNA; the nascent peptide is terminated with the 'tag peptide' encoded by the tmRNA and targeted for degradation. The ribosome is freed to recommence translation, which seems to be the essential function of trans-translation.</text>
</comment>
<evidence type="ECO:0000313" key="4">
    <source>
        <dbReference type="EMBL" id="RGM75443.1"/>
    </source>
</evidence>
<dbReference type="RefSeq" id="WP_117718201.1">
    <property type="nucleotide sequence ID" value="NZ_QSTP01000001.1"/>
</dbReference>
<dbReference type="AlphaFoldDB" id="A0A3E4YLH7"/>
<dbReference type="Proteomes" id="UP000260758">
    <property type="component" value="Unassembled WGS sequence"/>
</dbReference>
<evidence type="ECO:0000313" key="5">
    <source>
        <dbReference type="Proteomes" id="UP000260758"/>
    </source>
</evidence>
<dbReference type="NCBIfam" id="TIGR00086">
    <property type="entry name" value="smpB"/>
    <property type="match status" value="1"/>
</dbReference>
<dbReference type="InterPro" id="IPR023620">
    <property type="entry name" value="SmpB"/>
</dbReference>
<evidence type="ECO:0000256" key="2">
    <source>
        <dbReference type="ARBA" id="ARBA00022884"/>
    </source>
</evidence>
<protein>
    <recommendedName>
        <fullName evidence="3">SsrA-binding protein</fullName>
    </recommendedName>
    <alternativeName>
        <fullName evidence="3">Small protein B</fullName>
    </alternativeName>
</protein>
<dbReference type="EMBL" id="QSTP01000001">
    <property type="protein sequence ID" value="RGM75443.1"/>
    <property type="molecule type" value="Genomic_DNA"/>
</dbReference>
<dbReference type="GO" id="GO:0070929">
    <property type="term" value="P:trans-translation"/>
    <property type="evidence" value="ECO:0007669"/>
    <property type="project" value="UniProtKB-UniRule"/>
</dbReference>
<dbReference type="GO" id="GO:0003723">
    <property type="term" value="F:RNA binding"/>
    <property type="evidence" value="ECO:0007669"/>
    <property type="project" value="UniProtKB-UniRule"/>
</dbReference>
<sequence length="144" mass="16898">MTIENRKANYDYFIEDKIECGISLKGNEVKSIHNGMCNIKDSWCQIQNGNLVVRGMHITPWHTSNSYDIDVDREIQLLAHKKEIFKLENKLKTDGYTLIPLKIYFNDKGKCKMLVGICKGKHTYDKRNALKEKQIKRDIERSYK</sequence>
<comment type="similarity">
    <text evidence="3">Belongs to the SmpB family.</text>
</comment>
<dbReference type="GO" id="GO:0005829">
    <property type="term" value="C:cytosol"/>
    <property type="evidence" value="ECO:0007669"/>
    <property type="project" value="TreeGrafter"/>
</dbReference>
<dbReference type="GO" id="GO:0070930">
    <property type="term" value="P:trans-translation-dependent protein tagging"/>
    <property type="evidence" value="ECO:0007669"/>
    <property type="project" value="TreeGrafter"/>
</dbReference>
<dbReference type="CDD" id="cd09294">
    <property type="entry name" value="SmpB"/>
    <property type="match status" value="1"/>
</dbReference>